<proteinExistence type="inferred from homology"/>
<reference evidence="7 8" key="1">
    <citation type="journal article" date="2009" name="Stand. Genomic Sci.">
        <title>Complete genome sequence of Rhodothermus marinus type strain (R-10).</title>
        <authorList>
            <person name="Nolan M."/>
            <person name="Tindall B.J."/>
            <person name="Pomrenke H."/>
            <person name="Lapidus A."/>
            <person name="Copeland A."/>
            <person name="Glavina Del Rio T."/>
            <person name="Lucas S."/>
            <person name="Chen F."/>
            <person name="Tice H."/>
            <person name="Cheng J.F."/>
            <person name="Saunders E."/>
            <person name="Han C."/>
            <person name="Bruce D."/>
            <person name="Goodwin L."/>
            <person name="Chain P."/>
            <person name="Pitluck S."/>
            <person name="Ovchinikova G."/>
            <person name="Pati A."/>
            <person name="Ivanova N."/>
            <person name="Mavromatis K."/>
            <person name="Chen A."/>
            <person name="Palaniappan K."/>
            <person name="Land M."/>
            <person name="Hauser L."/>
            <person name="Chang Y.J."/>
            <person name="Jeffries C.D."/>
            <person name="Brettin T."/>
            <person name="Goker M."/>
            <person name="Bristow J."/>
            <person name="Eisen J.A."/>
            <person name="Markowitz V."/>
            <person name="Hugenholtz P."/>
            <person name="Kyrpides N.C."/>
            <person name="Klenk H.P."/>
            <person name="Detter J.C."/>
        </authorList>
    </citation>
    <scope>NUCLEOTIDE SEQUENCE [LARGE SCALE GENOMIC DNA]</scope>
    <source>
        <strain evidence="8">ATCC 43812 / DSM 4252 / R-10</strain>
        <plasmid evidence="7">pRMAR01</plasmid>
    </source>
</reference>
<dbReference type="NCBIfam" id="TIGR01903">
    <property type="entry name" value="cas5_csm4"/>
    <property type="match status" value="1"/>
</dbReference>
<sequence>MTFQAVYLYPRASFRTPLRSDTLWGLLVVALRVVAGDREADAFIESCEQGRPPIRLSSAFPFMQEQSADGRPVFRHFFPRPVLPPPLLEPSQADAQVVFEQMRQGKKVRRIRWLPQELFERVLRGELDEAELQQELLQQEQSGARKRWPVLLTQDNLHTSIDRLTGTTRQENGAGQLFYSHEYYMERGQGLFFLVEGEVARILPALRYLHHVGWGGDSSVGKGHFDWELRELELRVPEKPTHRLLLSLYSPTRAELDHIRQHRDRTFYQLERRQGYAGAHRLPGRAYLKRPLYMLSEGSLVPDPGRPLLGAVHTVMEAAGVQVRHSGLALDLPARVGLS</sequence>
<keyword evidence="7" id="KW-0614">Plasmid</keyword>
<comment type="similarity">
    <text evidence="1">Belongs to the CRISPR-associated Csm4 family.</text>
</comment>
<keyword evidence="3" id="KW-0694">RNA-binding</keyword>
<dbReference type="EMBL" id="CP001808">
    <property type="protein sequence ID" value="ACY49690.1"/>
    <property type="molecule type" value="Genomic_DNA"/>
</dbReference>
<dbReference type="GO" id="GO:0051607">
    <property type="term" value="P:defense response to virus"/>
    <property type="evidence" value="ECO:0007669"/>
    <property type="project" value="UniProtKB-KW"/>
</dbReference>
<evidence type="ECO:0000259" key="6">
    <source>
        <dbReference type="Pfam" id="PF17953"/>
    </source>
</evidence>
<geneLocation type="plasmid" evidence="7 8">
    <name>pRMAR01</name>
</geneLocation>
<keyword evidence="4" id="KW-0051">Antiviral defense</keyword>
<feature type="coiled-coil region" evidence="5">
    <location>
        <begin position="120"/>
        <end position="147"/>
    </location>
</feature>
<evidence type="ECO:0000256" key="4">
    <source>
        <dbReference type="ARBA" id="ARBA00023118"/>
    </source>
</evidence>
<feature type="domain" description="Csm4 C-terminal" evidence="6">
    <location>
        <begin position="241"/>
        <end position="303"/>
    </location>
</feature>
<dbReference type="KEGG" id="rmr:Rmar_2823"/>
<protein>
    <recommendedName>
        <fullName evidence="2">CRISPR system Cms protein Csm4</fullName>
    </recommendedName>
</protein>
<evidence type="ECO:0000313" key="7">
    <source>
        <dbReference type="EMBL" id="ACY49690.1"/>
    </source>
</evidence>
<dbReference type="OrthoDB" id="7059961at2"/>
<evidence type="ECO:0000313" key="8">
    <source>
        <dbReference type="Proteomes" id="UP000002221"/>
    </source>
</evidence>
<evidence type="ECO:0000256" key="3">
    <source>
        <dbReference type="ARBA" id="ARBA00022884"/>
    </source>
</evidence>
<dbReference type="Pfam" id="PF17953">
    <property type="entry name" value="Csm4_C"/>
    <property type="match status" value="1"/>
</dbReference>
<gene>
    <name evidence="7" type="ordered locus">Rmar_2823</name>
</gene>
<name>D0MKM6_RHOM4</name>
<dbReference type="Proteomes" id="UP000002221">
    <property type="component" value="Plasmid pRMAR01"/>
</dbReference>
<dbReference type="AlphaFoldDB" id="D0MKM6"/>
<keyword evidence="5" id="KW-0175">Coiled coil</keyword>
<dbReference type="eggNOG" id="COG1567">
    <property type="taxonomic scope" value="Bacteria"/>
</dbReference>
<dbReference type="GO" id="GO:0003723">
    <property type="term" value="F:RNA binding"/>
    <property type="evidence" value="ECO:0007669"/>
    <property type="project" value="UniProtKB-KW"/>
</dbReference>
<organism evidence="7 8">
    <name type="scientific">Rhodothermus marinus (strain ATCC 43812 / DSM 4252 / R-10)</name>
    <name type="common">Rhodothermus obamensis</name>
    <dbReference type="NCBI Taxonomy" id="518766"/>
    <lineage>
        <taxon>Bacteria</taxon>
        <taxon>Pseudomonadati</taxon>
        <taxon>Rhodothermota</taxon>
        <taxon>Rhodothermia</taxon>
        <taxon>Rhodothermales</taxon>
        <taxon>Rhodothermaceae</taxon>
        <taxon>Rhodothermus</taxon>
    </lineage>
</organism>
<dbReference type="InterPro" id="IPR005510">
    <property type="entry name" value="Csm4"/>
</dbReference>
<dbReference type="RefSeq" id="WP_012845300.1">
    <property type="nucleotide sequence ID" value="NC_013502.1"/>
</dbReference>
<keyword evidence="8" id="KW-1185">Reference proteome</keyword>
<evidence type="ECO:0000256" key="2">
    <source>
        <dbReference type="ARBA" id="ARBA00016109"/>
    </source>
</evidence>
<evidence type="ECO:0000256" key="1">
    <source>
        <dbReference type="ARBA" id="ARBA00005772"/>
    </source>
</evidence>
<dbReference type="HOGENOM" id="CLU_076034_0_0_10"/>
<dbReference type="InterPro" id="IPR040932">
    <property type="entry name" value="Csm4_C"/>
</dbReference>
<accession>D0MKM6</accession>
<evidence type="ECO:0000256" key="5">
    <source>
        <dbReference type="SAM" id="Coils"/>
    </source>
</evidence>